<comment type="caution">
    <text evidence="1">The sequence shown here is derived from an EMBL/GenBank/DDBJ whole genome shotgun (WGS) entry which is preliminary data.</text>
</comment>
<evidence type="ECO:0000313" key="1">
    <source>
        <dbReference type="EMBL" id="KAE9053752.1"/>
    </source>
</evidence>
<reference evidence="1 2" key="1">
    <citation type="submission" date="2018-09" db="EMBL/GenBank/DDBJ databases">
        <title>Genomic investigation of the strawberry pathogen Phytophthora fragariae indicates pathogenicity is determined by transcriptional variation in three key races.</title>
        <authorList>
            <person name="Adams T.M."/>
            <person name="Armitage A.D."/>
            <person name="Sobczyk M.K."/>
            <person name="Bates H.J."/>
            <person name="Dunwell J.M."/>
            <person name="Nellist C.F."/>
            <person name="Harrison R.J."/>
        </authorList>
    </citation>
    <scope>NUCLEOTIDE SEQUENCE [LARGE SCALE GENOMIC DNA]</scope>
    <source>
        <strain evidence="1 2">ONT-3</strain>
    </source>
</reference>
<evidence type="ECO:0000313" key="2">
    <source>
        <dbReference type="Proteomes" id="UP000488956"/>
    </source>
</evidence>
<gene>
    <name evidence="1" type="ORF">PF010_g32791</name>
</gene>
<sequence length="90" mass="10185">MQYNTATMEVQYGALAVLARSLQLKFERDLDDGEQIGVVVDDEKVAQRLRTASYYSVELYQSLDMEQQDELMNKVAIALSGMIDSLSMIE</sequence>
<proteinExistence type="predicted"/>
<organism evidence="1 2">
    <name type="scientific">Phytophthora fragariae</name>
    <dbReference type="NCBI Taxonomy" id="53985"/>
    <lineage>
        <taxon>Eukaryota</taxon>
        <taxon>Sar</taxon>
        <taxon>Stramenopiles</taxon>
        <taxon>Oomycota</taxon>
        <taxon>Peronosporomycetes</taxon>
        <taxon>Peronosporales</taxon>
        <taxon>Peronosporaceae</taxon>
        <taxon>Phytophthora</taxon>
    </lineage>
</organism>
<dbReference type="EMBL" id="QXFX01010567">
    <property type="protein sequence ID" value="KAE9053752.1"/>
    <property type="molecule type" value="Genomic_DNA"/>
</dbReference>
<accession>A0A6G0JDI6</accession>
<protein>
    <submittedName>
        <fullName evidence="1">Uncharacterized protein</fullName>
    </submittedName>
</protein>
<name>A0A6G0JDI6_9STRA</name>
<dbReference type="Proteomes" id="UP000488956">
    <property type="component" value="Unassembled WGS sequence"/>
</dbReference>
<dbReference type="AlphaFoldDB" id="A0A6G0JDI6"/>